<evidence type="ECO:0000313" key="3">
    <source>
        <dbReference type="Proteomes" id="UP000274694"/>
    </source>
</evidence>
<evidence type="ECO:0000256" key="1">
    <source>
        <dbReference type="SAM" id="MobiDB-lite"/>
    </source>
</evidence>
<proteinExistence type="predicted"/>
<feature type="compositionally biased region" description="Low complexity" evidence="1">
    <location>
        <begin position="1295"/>
        <end position="1304"/>
    </location>
</feature>
<accession>A0ABX9XZ97</accession>
<comment type="caution">
    <text evidence="2">The sequence shown here is derived from an EMBL/GenBank/DDBJ whole genome shotgun (WGS) entry which is preliminary data.</text>
</comment>
<name>A0ABX9XZ97_MICCH</name>
<evidence type="ECO:0000313" key="2">
    <source>
        <dbReference type="EMBL" id="RQW90043.1"/>
    </source>
</evidence>
<reference evidence="2 3" key="1">
    <citation type="submission" date="2018-05" db="EMBL/GenBank/DDBJ databases">
        <title>Micromonospora from Atacama Desert.</title>
        <authorList>
            <person name="Carro L."/>
            <person name="Goodfellow M."/>
            <person name="Klenk H.-P."/>
        </authorList>
    </citation>
    <scope>NUCLEOTIDE SEQUENCE [LARGE SCALE GENOMIC DNA]</scope>
    <source>
        <strain evidence="2 3">LB41</strain>
    </source>
</reference>
<dbReference type="NCBIfam" id="NF047352">
    <property type="entry name" value="P_loop_sacsin"/>
    <property type="match status" value="1"/>
</dbReference>
<dbReference type="InterPro" id="IPR036890">
    <property type="entry name" value="HATPase_C_sf"/>
</dbReference>
<keyword evidence="3" id="KW-1185">Reference proteome</keyword>
<dbReference type="EMBL" id="QGTA01000225">
    <property type="protein sequence ID" value="RQW90043.1"/>
    <property type="molecule type" value="Genomic_DNA"/>
</dbReference>
<dbReference type="Proteomes" id="UP000274694">
    <property type="component" value="Unassembled WGS sequence"/>
</dbReference>
<gene>
    <name evidence="2" type="ORF">DLJ60_21815</name>
</gene>
<protein>
    <recommendedName>
        <fullName evidence="4">Protein NO VEIN C-terminal domain-containing protein</fullName>
    </recommendedName>
</protein>
<feature type="region of interest" description="Disordered" evidence="1">
    <location>
        <begin position="1275"/>
        <end position="1370"/>
    </location>
</feature>
<evidence type="ECO:0008006" key="4">
    <source>
        <dbReference type="Google" id="ProtNLM"/>
    </source>
</evidence>
<dbReference type="SUPFAM" id="SSF55874">
    <property type="entry name" value="ATPase domain of HSP90 chaperone/DNA topoisomerase II/histidine kinase"/>
    <property type="match status" value="1"/>
</dbReference>
<organism evidence="2 3">
    <name type="scientific">Micromonospora chalcea</name>
    <dbReference type="NCBI Taxonomy" id="1874"/>
    <lineage>
        <taxon>Bacteria</taxon>
        <taxon>Bacillati</taxon>
        <taxon>Actinomycetota</taxon>
        <taxon>Actinomycetes</taxon>
        <taxon>Micromonosporales</taxon>
        <taxon>Micromonosporaceae</taxon>
        <taxon>Micromonospora</taxon>
    </lineage>
</organism>
<sequence>MGADMANETDVWVFTADEAKRAAQVVADHDPDAPRTQILMPHDAAAAAASVLELRAHLERLPMFVQRALEGAASSAGQLSDDRLQGLAELIQNADDLGATDAYFTVDETNSRLLFAHNGGGLTLHDVLALAVPWLSLKISDPEMLGRFGIGLKTLHSLSEVLEVHEGHFHLRLESQTITPLDGDVTWPGVHPYPCSTAFAVPFGSNAVVTDDVASWLDQWGEGGLVFLRHLTSLTLLNYRGEELRRLSLDRSAVEEIHYDRGAVARRTVTASDGRQWLVYSRRTAAPVGKRRARKAQAALTPIAVAFPQFDGDIGILHVGLPVRPVGLPFRIYAQFDPLANRRDINHTEWNLELIPLVAHLWCDAALDLFGRNPSTAWAAVPLVEEFSNDERTTGQLREVLETHLMTAARLELAQRLRLDGGHGEDLPLASLAYEVPALELILKASDVEQLADTEGAITKSARSHDQRWRDVLAELNNLGGPTGPLVDVSDAITLLLDADRSPAFIADLTAVTLEAGMGNRLWSMPCLVLDDGTRTGPDDLGYLEALLPEEVGDLWDTLNIGVRAHPEYRDADGWEVVSDWLQNKAISLSSAPNYAALQALAAAGQAGTELAEPLTDDQAAAVRGALEAVHEDDRARVGPGIGRAVRLAATSYDERGNRIDTYARPCDAYIIEREANTWHAAAGQTPGLVWLHRRYATSLRAPSGREGLGAQRLFRILGAETAPRIIAHPKNQKRYQQYSPGVNRYVAGSPDRRTNLLERHHATYTVGDHASPHLDAVLHNITAEKDPARRRRRAAAVLASLARAWDRLEPFATAMAASEDYGWVDRGRIEAWWLSSAASIPWLTSEKGTPAAPGELRIKTIATKALYGDDPERYLAALYATSANLDVLVALGVGQDAGVLELIGKLEEIRAETLNDPVRAADLAAPLYKALAGQITATGPRQSLGTLGRSEAQAAFRRDDGLIATNIGWRRPTVVFGGPAIFGDRHPFVPSVTGTEALWNFLGIRPPGAEDAKTMLRQLAKRKSLTTAERMMMLESLRILADARPNQLGVLRRMPVWIGDKWLAKRPVYAVVNPLIAESLQGRLPIWAPGGALGQLDSLIEPLNLTCLDATGSRVLDTHKAIEDPDLTRLYGRAVMNLRADLALSDPRAEESLSVSWDDLAQFQVRVLADIRVRLAEPTGGAPLTLEVDAWLDMDAGTLYVTDATAAGRASSGAYAIASAFTGDTRRISHDWVVAWSEALAGHEAEKIATAASEDADRKRERDDAALAKLREFAERAKKKRGRSTRTAPTKQPASGSGSGAESGSEKKTQPPRLLIDTSNLTLRNGDGQIIGGSASRPAGGTGAGSKTRKTGRLADPDFKSQKKTGNSRGIVNYTAEEREDVGMELVRQVLGANTDEMVDIRNQHGVGADAIDELRNFYELKVYSGALPDEVRLQDSQVQRAYETENFFLVVVCNVERGGNPPEVRIITDPLGRLNRKVVGHVTLSGVQSAKALQYIFDENEVVHSQSDEE</sequence>